<name>A0ABX9ZEU1_9BACL</name>
<feature type="domain" description="HTH iclR-type" evidence="4">
    <location>
        <begin position="11"/>
        <end position="74"/>
    </location>
</feature>
<evidence type="ECO:0000256" key="2">
    <source>
        <dbReference type="ARBA" id="ARBA00023125"/>
    </source>
</evidence>
<protein>
    <submittedName>
        <fullName evidence="6">IclR family transcriptional regulator</fullName>
    </submittedName>
</protein>
<dbReference type="Gene3D" id="1.10.10.10">
    <property type="entry name" value="Winged helix-like DNA-binding domain superfamily/Winged helix DNA-binding domain"/>
    <property type="match status" value="1"/>
</dbReference>
<evidence type="ECO:0000313" key="6">
    <source>
        <dbReference type="EMBL" id="RSK33777.1"/>
    </source>
</evidence>
<dbReference type="SUPFAM" id="SSF46785">
    <property type="entry name" value="Winged helix' DNA-binding domain"/>
    <property type="match status" value="1"/>
</dbReference>
<dbReference type="InterPro" id="IPR014757">
    <property type="entry name" value="Tscrpt_reg_IclR_C"/>
</dbReference>
<proteinExistence type="predicted"/>
<dbReference type="Pfam" id="PF09339">
    <property type="entry name" value="HTH_IclR"/>
    <property type="match status" value="1"/>
</dbReference>
<dbReference type="InterPro" id="IPR036388">
    <property type="entry name" value="WH-like_DNA-bd_sf"/>
</dbReference>
<sequence length="254" mass="27980">MGTDRGRSSMIQSIDRAMQLIGTISGPEKDQWLVAELADKTGLPISTVYRLLQSLETHGLVTQHPQTKHYELGDKWMELGLKKYEKLDIRAVSRPILEALAQEVRETVYLNAPRDGSSIIVDRIDSPRNVRIIDSIGERIPMPVGAANKIFLAFSPPADTGPLLERVIPDPDERNLLKQQLQAIRRSGAAISRGEKTEGTIAVCAPIFDFESRLIAAVSIETLESQTTDEQLEQFTESVIAAAGRISSLMGMSS</sequence>
<dbReference type="InterPro" id="IPR029016">
    <property type="entry name" value="GAF-like_dom_sf"/>
</dbReference>
<organism evidence="6 7">
    <name type="scientific">Bhargavaea beijingensis</name>
    <dbReference type="NCBI Taxonomy" id="426756"/>
    <lineage>
        <taxon>Bacteria</taxon>
        <taxon>Bacillati</taxon>
        <taxon>Bacillota</taxon>
        <taxon>Bacilli</taxon>
        <taxon>Bacillales</taxon>
        <taxon>Caryophanaceae</taxon>
        <taxon>Bhargavaea</taxon>
    </lineage>
</organism>
<dbReference type="EMBL" id="RWGW01000008">
    <property type="protein sequence ID" value="RSK33777.1"/>
    <property type="molecule type" value="Genomic_DNA"/>
</dbReference>
<evidence type="ECO:0000256" key="1">
    <source>
        <dbReference type="ARBA" id="ARBA00023015"/>
    </source>
</evidence>
<dbReference type="SMART" id="SM00346">
    <property type="entry name" value="HTH_ICLR"/>
    <property type="match status" value="1"/>
</dbReference>
<accession>A0ABX9ZEU1</accession>
<dbReference type="InterPro" id="IPR011991">
    <property type="entry name" value="ArsR-like_HTH"/>
</dbReference>
<dbReference type="CDD" id="cd00090">
    <property type="entry name" value="HTH_ARSR"/>
    <property type="match status" value="1"/>
</dbReference>
<feature type="domain" description="IclR-ED" evidence="5">
    <location>
        <begin position="75"/>
        <end position="252"/>
    </location>
</feature>
<dbReference type="PROSITE" id="PS51077">
    <property type="entry name" value="HTH_ICLR"/>
    <property type="match status" value="1"/>
</dbReference>
<reference evidence="6 7" key="1">
    <citation type="submission" date="2018-12" db="EMBL/GenBank/DDBJ databases">
        <title>Comparitive functional genomics of dry heat resistant strains isolated from the viking spacecraft.</title>
        <authorList>
            <person name="Seuylemezian A."/>
            <person name="Vaishampayan P."/>
        </authorList>
    </citation>
    <scope>NUCLEOTIDE SEQUENCE [LARGE SCALE GENOMIC DNA]</scope>
    <source>
        <strain evidence="6 7">M6-11</strain>
    </source>
</reference>
<evidence type="ECO:0000259" key="4">
    <source>
        <dbReference type="PROSITE" id="PS51077"/>
    </source>
</evidence>
<dbReference type="Gene3D" id="3.30.450.40">
    <property type="match status" value="1"/>
</dbReference>
<evidence type="ECO:0000313" key="7">
    <source>
        <dbReference type="Proteomes" id="UP000272481"/>
    </source>
</evidence>
<dbReference type="PANTHER" id="PTHR30136">
    <property type="entry name" value="HELIX-TURN-HELIX TRANSCRIPTIONAL REGULATOR, ICLR FAMILY"/>
    <property type="match status" value="1"/>
</dbReference>
<comment type="caution">
    <text evidence="6">The sequence shown here is derived from an EMBL/GenBank/DDBJ whole genome shotgun (WGS) entry which is preliminary data.</text>
</comment>
<dbReference type="PANTHER" id="PTHR30136:SF24">
    <property type="entry name" value="HTH-TYPE TRANSCRIPTIONAL REPRESSOR ALLR"/>
    <property type="match status" value="1"/>
</dbReference>
<dbReference type="InterPro" id="IPR036390">
    <property type="entry name" value="WH_DNA-bd_sf"/>
</dbReference>
<dbReference type="Proteomes" id="UP000272481">
    <property type="component" value="Unassembled WGS sequence"/>
</dbReference>
<keyword evidence="1" id="KW-0805">Transcription regulation</keyword>
<dbReference type="SUPFAM" id="SSF55781">
    <property type="entry name" value="GAF domain-like"/>
    <property type="match status" value="1"/>
</dbReference>
<dbReference type="Pfam" id="PF01614">
    <property type="entry name" value="IclR_C"/>
    <property type="match status" value="1"/>
</dbReference>
<dbReference type="InterPro" id="IPR005471">
    <property type="entry name" value="Tscrpt_reg_IclR_N"/>
</dbReference>
<evidence type="ECO:0000256" key="3">
    <source>
        <dbReference type="ARBA" id="ARBA00023163"/>
    </source>
</evidence>
<dbReference type="InterPro" id="IPR050707">
    <property type="entry name" value="HTH_MetabolicPath_Reg"/>
</dbReference>
<keyword evidence="2" id="KW-0238">DNA-binding</keyword>
<keyword evidence="7" id="KW-1185">Reference proteome</keyword>
<evidence type="ECO:0000259" key="5">
    <source>
        <dbReference type="PROSITE" id="PS51078"/>
    </source>
</evidence>
<dbReference type="PROSITE" id="PS51078">
    <property type="entry name" value="ICLR_ED"/>
    <property type="match status" value="1"/>
</dbReference>
<gene>
    <name evidence="6" type="ORF">EJA12_06435</name>
</gene>
<keyword evidence="3" id="KW-0804">Transcription</keyword>